<gene>
    <name evidence="1" type="ORF">BINO364_LOCUS2420</name>
</gene>
<reference evidence="1" key="1">
    <citation type="submission" date="2021-12" db="EMBL/GenBank/DDBJ databases">
        <authorList>
            <person name="Martin H S."/>
        </authorList>
    </citation>
    <scope>NUCLEOTIDE SEQUENCE</scope>
</reference>
<dbReference type="AlphaFoldDB" id="A0A8J9UKV0"/>
<evidence type="ECO:0000313" key="1">
    <source>
        <dbReference type="EMBL" id="CAH0715502.1"/>
    </source>
</evidence>
<keyword evidence="2" id="KW-1185">Reference proteome</keyword>
<evidence type="ECO:0000313" key="2">
    <source>
        <dbReference type="Proteomes" id="UP000838878"/>
    </source>
</evidence>
<proteinExistence type="predicted"/>
<feature type="non-terminal residue" evidence="1">
    <location>
        <position position="91"/>
    </location>
</feature>
<accession>A0A8J9UKV0</accession>
<organism evidence="1 2">
    <name type="scientific">Brenthis ino</name>
    <name type="common">lesser marbled fritillary</name>
    <dbReference type="NCBI Taxonomy" id="405034"/>
    <lineage>
        <taxon>Eukaryota</taxon>
        <taxon>Metazoa</taxon>
        <taxon>Ecdysozoa</taxon>
        <taxon>Arthropoda</taxon>
        <taxon>Hexapoda</taxon>
        <taxon>Insecta</taxon>
        <taxon>Pterygota</taxon>
        <taxon>Neoptera</taxon>
        <taxon>Endopterygota</taxon>
        <taxon>Lepidoptera</taxon>
        <taxon>Glossata</taxon>
        <taxon>Ditrysia</taxon>
        <taxon>Papilionoidea</taxon>
        <taxon>Nymphalidae</taxon>
        <taxon>Heliconiinae</taxon>
        <taxon>Argynnini</taxon>
        <taxon>Brenthis</taxon>
    </lineage>
</organism>
<name>A0A8J9UKV0_9NEOP</name>
<sequence>MFGNTDRSQIVYGAKAVERGSSSYAASKAVDWLAADVRLRTSVSPSEVSRGESLGRGALASVPWRGRDVAAKSTNTHISSIQLHDHHQTAS</sequence>
<dbReference type="EMBL" id="OV170230">
    <property type="protein sequence ID" value="CAH0715502.1"/>
    <property type="molecule type" value="Genomic_DNA"/>
</dbReference>
<protein>
    <submittedName>
        <fullName evidence="1">Uncharacterized protein</fullName>
    </submittedName>
</protein>
<dbReference type="Proteomes" id="UP000838878">
    <property type="component" value="Chromosome 10"/>
</dbReference>
<dbReference type="OrthoDB" id="7491861at2759"/>